<evidence type="ECO:0000256" key="4">
    <source>
        <dbReference type="ARBA" id="ARBA00022884"/>
    </source>
</evidence>
<name>A0AAW1PP05_9CHLO</name>
<reference evidence="11 12" key="1">
    <citation type="journal article" date="2024" name="Nat. Commun.">
        <title>Phylogenomics reveals the evolutionary origins of lichenization in chlorophyte algae.</title>
        <authorList>
            <person name="Puginier C."/>
            <person name="Libourel C."/>
            <person name="Otte J."/>
            <person name="Skaloud P."/>
            <person name="Haon M."/>
            <person name="Grisel S."/>
            <person name="Petersen M."/>
            <person name="Berrin J.G."/>
            <person name="Delaux P.M."/>
            <person name="Dal Grande F."/>
            <person name="Keller J."/>
        </authorList>
    </citation>
    <scope>NUCLEOTIDE SEQUENCE [LARGE SCALE GENOMIC DNA]</scope>
    <source>
        <strain evidence="11 12">SAG 2043</strain>
    </source>
</reference>
<keyword evidence="12" id="KW-1185">Reference proteome</keyword>
<dbReference type="Gene3D" id="3.30.70.330">
    <property type="match status" value="1"/>
</dbReference>
<keyword evidence="6 8" id="KW-0539">Nucleus</keyword>
<evidence type="ECO:0000256" key="2">
    <source>
        <dbReference type="ARBA" id="ARBA00010725"/>
    </source>
</evidence>
<comment type="subcellular location">
    <subcellularLocation>
        <location evidence="1 8">Nucleus</location>
    </subcellularLocation>
</comment>
<evidence type="ECO:0000313" key="11">
    <source>
        <dbReference type="EMBL" id="KAK9811608.1"/>
    </source>
</evidence>
<dbReference type="InterPro" id="IPR035979">
    <property type="entry name" value="RBD_domain_sf"/>
</dbReference>
<dbReference type="EMBL" id="JALJOR010000009">
    <property type="protein sequence ID" value="KAK9811608.1"/>
    <property type="molecule type" value="Genomic_DNA"/>
</dbReference>
<accession>A0AAW1PP05</accession>
<keyword evidence="4 7" id="KW-0694">RNA-binding</keyword>
<dbReference type="PANTHER" id="PTHR18847:SF0">
    <property type="entry name" value="NUCLEAR CAP-BINDING PROTEIN SUBUNIT 2"/>
    <property type="match status" value="1"/>
</dbReference>
<dbReference type="CDD" id="cd12240">
    <property type="entry name" value="RRM_NCBP2"/>
    <property type="match status" value="1"/>
</dbReference>
<dbReference type="PANTHER" id="PTHR18847">
    <property type="entry name" value="20 KD NUCLEAR CAP BINDING PROTEIN"/>
    <property type="match status" value="1"/>
</dbReference>
<evidence type="ECO:0000256" key="3">
    <source>
        <dbReference type="ARBA" id="ARBA00022664"/>
    </source>
</evidence>
<evidence type="ECO:0000256" key="6">
    <source>
        <dbReference type="ARBA" id="ARBA00023242"/>
    </source>
</evidence>
<organism evidence="11 12">
    <name type="scientific">[Myrmecia] bisecta</name>
    <dbReference type="NCBI Taxonomy" id="41462"/>
    <lineage>
        <taxon>Eukaryota</taxon>
        <taxon>Viridiplantae</taxon>
        <taxon>Chlorophyta</taxon>
        <taxon>core chlorophytes</taxon>
        <taxon>Trebouxiophyceae</taxon>
        <taxon>Trebouxiales</taxon>
        <taxon>Trebouxiaceae</taxon>
        <taxon>Myrmecia</taxon>
    </lineage>
</organism>
<dbReference type="InterPro" id="IPR034148">
    <property type="entry name" value="NCBP2_RRM"/>
</dbReference>
<protein>
    <recommendedName>
        <fullName evidence="8">Nuclear cap-binding protein subunit 2</fullName>
    </recommendedName>
    <alternativeName>
        <fullName evidence="8">20 kDa nuclear cap-binding protein</fullName>
    </alternativeName>
</protein>
<comment type="similarity">
    <text evidence="2 8">Belongs to the RRM NCBP2 family.</text>
</comment>
<proteinExistence type="inferred from homology"/>
<sequence length="204" mass="23693">MARLLKQLEPQLSQYRDRRFEGGQEAFEHCLRTSTTVYVGNLSFYTTEEQIYEVFQRAGDIQRIIMGLDKNQMTPCGFCFVSYYTREDTEDCVKYISGTTMDDRPIRVDFDWGFKDGRQYGRGKSGGQVRDEYRLDYDSGRGGYGKIFSKEMLERQAAMQAQMGQYADGMQDAADLDQPPAAKRARRDDRSNPRHRDRDSDEDD</sequence>
<dbReference type="SMART" id="SM00360">
    <property type="entry name" value="RRM"/>
    <property type="match status" value="1"/>
</dbReference>
<dbReference type="InterPro" id="IPR000504">
    <property type="entry name" value="RRM_dom"/>
</dbReference>
<dbReference type="SUPFAM" id="SSF54928">
    <property type="entry name" value="RNA-binding domain, RBD"/>
    <property type="match status" value="1"/>
</dbReference>
<dbReference type="Proteomes" id="UP001489004">
    <property type="component" value="Unassembled WGS sequence"/>
</dbReference>
<dbReference type="InterPro" id="IPR012677">
    <property type="entry name" value="Nucleotide-bd_a/b_plait_sf"/>
</dbReference>
<evidence type="ECO:0000256" key="9">
    <source>
        <dbReference type="SAM" id="MobiDB-lite"/>
    </source>
</evidence>
<dbReference type="Pfam" id="PF00076">
    <property type="entry name" value="RRM_1"/>
    <property type="match status" value="1"/>
</dbReference>
<feature type="compositionally biased region" description="Basic and acidic residues" evidence="9">
    <location>
        <begin position="186"/>
        <end position="204"/>
    </location>
</feature>
<keyword evidence="3 8" id="KW-0507">mRNA processing</keyword>
<dbReference type="GO" id="GO:0045292">
    <property type="term" value="P:mRNA cis splicing, via spliceosome"/>
    <property type="evidence" value="ECO:0007669"/>
    <property type="project" value="InterPro"/>
</dbReference>
<dbReference type="GO" id="GO:0005846">
    <property type="term" value="C:nuclear cap binding complex"/>
    <property type="evidence" value="ECO:0007669"/>
    <property type="project" value="InterPro"/>
</dbReference>
<dbReference type="FunFam" id="3.30.70.330:FF:000128">
    <property type="entry name" value="Nuclear cap-binding protein subunit 2"/>
    <property type="match status" value="1"/>
</dbReference>
<feature type="domain" description="RRM" evidence="10">
    <location>
        <begin position="35"/>
        <end position="113"/>
    </location>
</feature>
<dbReference type="PROSITE" id="PS50102">
    <property type="entry name" value="RRM"/>
    <property type="match status" value="1"/>
</dbReference>
<feature type="compositionally biased region" description="Low complexity" evidence="9">
    <location>
        <begin position="162"/>
        <end position="182"/>
    </location>
</feature>
<evidence type="ECO:0000256" key="5">
    <source>
        <dbReference type="ARBA" id="ARBA00023187"/>
    </source>
</evidence>
<evidence type="ECO:0000256" key="7">
    <source>
        <dbReference type="PROSITE-ProRule" id="PRU00176"/>
    </source>
</evidence>
<dbReference type="InterPro" id="IPR027157">
    <property type="entry name" value="NCBP2"/>
</dbReference>
<dbReference type="AlphaFoldDB" id="A0AAW1PP05"/>
<evidence type="ECO:0000256" key="1">
    <source>
        <dbReference type="ARBA" id="ARBA00004123"/>
    </source>
</evidence>
<keyword evidence="5 8" id="KW-0508">mRNA splicing</keyword>
<comment type="caution">
    <text evidence="11">The sequence shown here is derived from an EMBL/GenBank/DDBJ whole genome shotgun (WGS) entry which is preliminary data.</text>
</comment>
<dbReference type="GO" id="GO:0005634">
    <property type="term" value="C:nucleus"/>
    <property type="evidence" value="ECO:0007669"/>
    <property type="project" value="UniProtKB-SubCell"/>
</dbReference>
<evidence type="ECO:0000259" key="10">
    <source>
        <dbReference type="PROSITE" id="PS50102"/>
    </source>
</evidence>
<feature type="region of interest" description="Disordered" evidence="9">
    <location>
        <begin position="162"/>
        <end position="204"/>
    </location>
</feature>
<evidence type="ECO:0000313" key="12">
    <source>
        <dbReference type="Proteomes" id="UP001489004"/>
    </source>
</evidence>
<dbReference type="GO" id="GO:0000339">
    <property type="term" value="F:RNA cap binding"/>
    <property type="evidence" value="ECO:0007669"/>
    <property type="project" value="InterPro"/>
</dbReference>
<evidence type="ECO:0000256" key="8">
    <source>
        <dbReference type="RuleBase" id="RU364036"/>
    </source>
</evidence>
<gene>
    <name evidence="11" type="ORF">WJX72_006876</name>
</gene>